<keyword evidence="2 4" id="KW-0560">Oxidoreductase</keyword>
<dbReference type="CDD" id="cd12185">
    <property type="entry name" value="HGDH_LDH_like"/>
    <property type="match status" value="1"/>
</dbReference>
<feature type="domain" description="D-isomer specific 2-hydroxyacid dehydrogenase NAD-binding" evidence="6">
    <location>
        <begin position="109"/>
        <end position="295"/>
    </location>
</feature>
<dbReference type="OrthoDB" id="9805416at2"/>
<evidence type="ECO:0000256" key="2">
    <source>
        <dbReference type="ARBA" id="ARBA00023002"/>
    </source>
</evidence>
<dbReference type="GO" id="GO:0008720">
    <property type="term" value="F:D-lactate dehydrogenase (NAD+) activity"/>
    <property type="evidence" value="ECO:0007669"/>
    <property type="project" value="TreeGrafter"/>
</dbReference>
<keyword evidence="3" id="KW-0520">NAD</keyword>
<protein>
    <submittedName>
        <fullName evidence="7">D-lactate dehydrogenase</fullName>
    </submittedName>
</protein>
<dbReference type="EMBL" id="FRAC01000012">
    <property type="protein sequence ID" value="SHK47885.1"/>
    <property type="molecule type" value="Genomic_DNA"/>
</dbReference>
<evidence type="ECO:0000313" key="8">
    <source>
        <dbReference type="Proteomes" id="UP000184386"/>
    </source>
</evidence>
<sequence length="326" mass="36679">MKIAVYELRQDEKNKLEELKIKHGIDLVSTGKTLNKQTLKLCAGCEGVSVLGRSSLDKELLEGLKKQGVGYISTRTVGYNHIDTAYGKEIGLRMCNAGYPPKGVAEFAVMLMLLTLRHYKPAMWRQNVNDYSLFGLTGQELGNQTVGVIGTGNIGTEVLRILSGFGCKLAAYNKGETEEGKRYARYVSLDELYRDSDIITLHVPLTEENRHFINREAIDKMKTGVILINTARGELMDIEALTEGIESQKIGALGLDVFEKEEGIYHADRKTDILKNRDMVYLRQFPNVVMTQHMAFYTRANIDSMVTWGIEGLLDMYHKGVCRQEI</sequence>
<dbReference type="InterPro" id="IPR029753">
    <property type="entry name" value="D-isomer_DH_CS"/>
</dbReference>
<feature type="domain" description="D-isomer specific 2-hydroxyacid dehydrogenase catalytic" evidence="5">
    <location>
        <begin position="4"/>
        <end position="323"/>
    </location>
</feature>
<dbReference type="Pfam" id="PF02826">
    <property type="entry name" value="2-Hacid_dh_C"/>
    <property type="match status" value="1"/>
</dbReference>
<dbReference type="Gene3D" id="3.40.50.720">
    <property type="entry name" value="NAD(P)-binding Rossmann-like Domain"/>
    <property type="match status" value="2"/>
</dbReference>
<dbReference type="InterPro" id="IPR006140">
    <property type="entry name" value="D-isomer_DH_NAD-bd"/>
</dbReference>
<evidence type="ECO:0000256" key="3">
    <source>
        <dbReference type="ARBA" id="ARBA00023027"/>
    </source>
</evidence>
<dbReference type="InterPro" id="IPR036291">
    <property type="entry name" value="NAD(P)-bd_dom_sf"/>
</dbReference>
<dbReference type="Proteomes" id="UP000184386">
    <property type="component" value="Unassembled WGS sequence"/>
</dbReference>
<dbReference type="SUPFAM" id="SSF51735">
    <property type="entry name" value="NAD(P)-binding Rossmann-fold domains"/>
    <property type="match status" value="1"/>
</dbReference>
<evidence type="ECO:0000313" key="7">
    <source>
        <dbReference type="EMBL" id="SHK47885.1"/>
    </source>
</evidence>
<evidence type="ECO:0000259" key="6">
    <source>
        <dbReference type="Pfam" id="PF02826"/>
    </source>
</evidence>
<dbReference type="InterPro" id="IPR058205">
    <property type="entry name" value="D-LDH-like"/>
</dbReference>
<proteinExistence type="inferred from homology"/>
<dbReference type="InterPro" id="IPR006139">
    <property type="entry name" value="D-isomer_2_OHA_DH_cat_dom"/>
</dbReference>
<dbReference type="PROSITE" id="PS00670">
    <property type="entry name" value="D_2_HYDROXYACID_DH_2"/>
    <property type="match status" value="1"/>
</dbReference>
<evidence type="ECO:0000256" key="4">
    <source>
        <dbReference type="RuleBase" id="RU003719"/>
    </source>
</evidence>
<dbReference type="SUPFAM" id="SSF52283">
    <property type="entry name" value="Formate/glycerate dehydrogenase catalytic domain-like"/>
    <property type="match status" value="1"/>
</dbReference>
<dbReference type="PANTHER" id="PTHR43026:SF1">
    <property type="entry name" value="2-HYDROXYACID DEHYDROGENASE HOMOLOG 1-RELATED"/>
    <property type="match status" value="1"/>
</dbReference>
<dbReference type="PROSITE" id="PS00671">
    <property type="entry name" value="D_2_HYDROXYACID_DH_3"/>
    <property type="match status" value="1"/>
</dbReference>
<accession>A0A1M6ST77</accession>
<dbReference type="Pfam" id="PF00389">
    <property type="entry name" value="2-Hacid_dh"/>
    <property type="match status" value="1"/>
</dbReference>
<dbReference type="RefSeq" id="WP_073276526.1">
    <property type="nucleotide sequence ID" value="NZ_FRAC01000012.1"/>
</dbReference>
<name>A0A1M6ST77_9FIRM</name>
<comment type="similarity">
    <text evidence="1 4">Belongs to the D-isomer specific 2-hydroxyacid dehydrogenase family.</text>
</comment>
<keyword evidence="8" id="KW-1185">Reference proteome</keyword>
<reference evidence="7 8" key="1">
    <citation type="submission" date="2016-11" db="EMBL/GenBank/DDBJ databases">
        <authorList>
            <person name="Jaros S."/>
            <person name="Januszkiewicz K."/>
            <person name="Wedrychowicz H."/>
        </authorList>
    </citation>
    <scope>NUCLEOTIDE SEQUENCE [LARGE SCALE GENOMIC DNA]</scope>
    <source>
        <strain evidence="7 8">DSM 15929</strain>
    </source>
</reference>
<dbReference type="AlphaFoldDB" id="A0A1M6ST77"/>
<dbReference type="STRING" id="1121322.SAMN02745136_02587"/>
<gene>
    <name evidence="7" type="ORF">SAMN02745136_02587</name>
</gene>
<evidence type="ECO:0000259" key="5">
    <source>
        <dbReference type="Pfam" id="PF00389"/>
    </source>
</evidence>
<organism evidence="7 8">
    <name type="scientific">Anaerocolumna jejuensis DSM 15929</name>
    <dbReference type="NCBI Taxonomy" id="1121322"/>
    <lineage>
        <taxon>Bacteria</taxon>
        <taxon>Bacillati</taxon>
        <taxon>Bacillota</taxon>
        <taxon>Clostridia</taxon>
        <taxon>Lachnospirales</taxon>
        <taxon>Lachnospiraceae</taxon>
        <taxon>Anaerocolumna</taxon>
    </lineage>
</organism>
<evidence type="ECO:0000256" key="1">
    <source>
        <dbReference type="ARBA" id="ARBA00005854"/>
    </source>
</evidence>
<dbReference type="GO" id="GO:0051287">
    <property type="term" value="F:NAD binding"/>
    <property type="evidence" value="ECO:0007669"/>
    <property type="project" value="InterPro"/>
</dbReference>
<dbReference type="PANTHER" id="PTHR43026">
    <property type="entry name" value="2-HYDROXYACID DEHYDROGENASE HOMOLOG 1-RELATED"/>
    <property type="match status" value="1"/>
</dbReference>